<sequence>MIYKIKEDTISDEDAPDHDFRFKNTGAFQLSPNPKIDLGPGWARHSITVIADNSHDRGNGGRVVTNISQKVARPGGCGGRPTATLSRGVAARRAIHEGASTMAANARGDRVVSARVREPASCPCRVIYPQLSRIVVSFLRRAESSDLSVFGWNQMKPSSHRPTFAVSIIAKRSVQLQLVADDDQISLASLRLNILSIRPLSASPAWTIEACSSYKSSMADSDMPVLAGGERVRLINVVTGRVSSRTLQPSAGISSRSRFYPRALIEYRRSAVVTDHLGAARESRHFRSLRYDPDPSRGVFGDFASASDASRKGFWIRFRKLIPYCRRLLVVVVVVRASEERISGEGPGPCKSARPSGSASSVRRDAAPRPGRVGKLGVGESNGWNPSAVNCKIGQRLSAGGGSGGRPDRGSRRRLPIPPSPAKCAAGTDLAADECSRPVCVTDGRGGRRRGRPGGGGGGPRGGPRHLLSKPRPTVARPGSGTAPGSAHTHSRTLTFTHTHTYTHADLPHRPDTRTSWGPRPAGLQEFACVACPTRNFREEPWTDAEARFDRTAAHITASKFRITCIGVVKLSEKRLDWISNTKRKRRSPSRRGRLRLVHICLNVSYSRPSDYPVILFGVNGVYRTRGAKAGGRRRVQVRPIHGFLLHAVNAQQHVMLIWTPRLYRDPVSRRSLLLPRRRSVFVGGRRETEGARNDAAGRRPGGKVACGGWSDSVQRRTRRKLNALDWPAMAVEGRRRGSCTAEVRRWR</sequence>
<dbReference type="AlphaFoldDB" id="A0A8J6HFA7"/>
<dbReference type="Proteomes" id="UP000719412">
    <property type="component" value="Unassembled WGS sequence"/>
</dbReference>
<feature type="compositionally biased region" description="Basic and acidic residues" evidence="1">
    <location>
        <begin position="686"/>
        <end position="698"/>
    </location>
</feature>
<organism evidence="2 3">
    <name type="scientific">Tenebrio molitor</name>
    <name type="common">Yellow mealworm beetle</name>
    <dbReference type="NCBI Taxonomy" id="7067"/>
    <lineage>
        <taxon>Eukaryota</taxon>
        <taxon>Metazoa</taxon>
        <taxon>Ecdysozoa</taxon>
        <taxon>Arthropoda</taxon>
        <taxon>Hexapoda</taxon>
        <taxon>Insecta</taxon>
        <taxon>Pterygota</taxon>
        <taxon>Neoptera</taxon>
        <taxon>Endopterygota</taxon>
        <taxon>Coleoptera</taxon>
        <taxon>Polyphaga</taxon>
        <taxon>Cucujiformia</taxon>
        <taxon>Tenebrionidae</taxon>
        <taxon>Tenebrio</taxon>
    </lineage>
</organism>
<feature type="compositionally biased region" description="Gly residues" evidence="1">
    <location>
        <begin position="453"/>
        <end position="462"/>
    </location>
</feature>
<feature type="region of interest" description="Disordered" evidence="1">
    <location>
        <begin position="441"/>
        <end position="490"/>
    </location>
</feature>
<evidence type="ECO:0000256" key="1">
    <source>
        <dbReference type="SAM" id="MobiDB-lite"/>
    </source>
</evidence>
<evidence type="ECO:0000313" key="3">
    <source>
        <dbReference type="Proteomes" id="UP000719412"/>
    </source>
</evidence>
<name>A0A8J6HFA7_TENMO</name>
<comment type="caution">
    <text evidence="2">The sequence shown here is derived from an EMBL/GenBank/DDBJ whole genome shotgun (WGS) entry which is preliminary data.</text>
</comment>
<reference evidence="2" key="2">
    <citation type="submission" date="2021-08" db="EMBL/GenBank/DDBJ databases">
        <authorList>
            <person name="Eriksson T."/>
        </authorList>
    </citation>
    <scope>NUCLEOTIDE SEQUENCE</scope>
    <source>
        <strain evidence="2">Stoneville</strain>
        <tissue evidence="2">Whole head</tissue>
    </source>
</reference>
<proteinExistence type="predicted"/>
<feature type="region of interest" description="Disordered" evidence="1">
    <location>
        <begin position="342"/>
        <end position="428"/>
    </location>
</feature>
<accession>A0A8J6HFA7</accession>
<gene>
    <name evidence="2" type="ORF">GEV33_009176</name>
</gene>
<keyword evidence="3" id="KW-1185">Reference proteome</keyword>
<feature type="region of interest" description="Disordered" evidence="1">
    <location>
        <begin position="686"/>
        <end position="710"/>
    </location>
</feature>
<reference evidence="2" key="1">
    <citation type="journal article" date="2020" name="J Insects Food Feed">
        <title>The yellow mealworm (Tenebrio molitor) genome: a resource for the emerging insects as food and feed industry.</title>
        <authorList>
            <person name="Eriksson T."/>
            <person name="Andere A."/>
            <person name="Kelstrup H."/>
            <person name="Emery V."/>
            <person name="Picard C."/>
        </authorList>
    </citation>
    <scope>NUCLEOTIDE SEQUENCE</scope>
    <source>
        <strain evidence="2">Stoneville</strain>
        <tissue evidence="2">Whole head</tissue>
    </source>
</reference>
<protein>
    <submittedName>
        <fullName evidence="2">Uncharacterized protein</fullName>
    </submittedName>
</protein>
<dbReference type="EMBL" id="JABDTM020025095">
    <property type="protein sequence ID" value="KAH0813615.1"/>
    <property type="molecule type" value="Genomic_DNA"/>
</dbReference>
<evidence type="ECO:0000313" key="2">
    <source>
        <dbReference type="EMBL" id="KAH0813615.1"/>
    </source>
</evidence>